<organism evidence="1 2">
    <name type="scientific">Bacillus phage PBS1</name>
    <dbReference type="NCBI Taxonomy" id="2884423"/>
    <lineage>
        <taxon>Viruses</taxon>
        <taxon>Duplodnaviria</taxon>
        <taxon>Heunggongvirae</taxon>
        <taxon>Uroviricota</taxon>
        <taxon>Caudoviricetes</taxon>
        <taxon>Takahashivirus</taxon>
        <taxon>Bacillus phage PBS1</taxon>
    </lineage>
</organism>
<dbReference type="RefSeq" id="YP_009664300.1">
    <property type="nucleotide sequence ID" value="NC_043027.1"/>
</dbReference>
<protein>
    <submittedName>
        <fullName evidence="1">Uncharacterized protein</fullName>
    </submittedName>
</protein>
<evidence type="ECO:0000313" key="1">
    <source>
        <dbReference type="EMBL" id="AST99920.1"/>
    </source>
</evidence>
<reference evidence="1 2" key="1">
    <citation type="submission" date="2017-06" db="EMBL/GenBank/DDBJ databases">
        <authorList>
            <person name="Russell D.A."/>
            <person name="Jacobs-Sera D."/>
            <person name="Duda R."/>
            <person name="Hatfull G.F."/>
            <person name="Hendrix R.W."/>
        </authorList>
    </citation>
    <scope>NUCLEOTIDE SEQUENCE [LARGE SCALE GENOMIC DNA]</scope>
</reference>
<dbReference type="EMBL" id="MF360957">
    <property type="protein sequence ID" value="AST99920.1"/>
    <property type="molecule type" value="Genomic_DNA"/>
</dbReference>
<keyword evidence="2" id="KW-1185">Reference proteome</keyword>
<dbReference type="Proteomes" id="UP000226236">
    <property type="component" value="Segment"/>
</dbReference>
<dbReference type="GeneID" id="40524331"/>
<sequence length="129" mass="14493">MYFDIDMGVVTSLTITKGGADSLWTVDGHPQMIEVNMNVVDLYPQMIQIKDIGLLAYNLGIASFLENMAGIRPDQLSFLKFKSLINRKLSNSLLFTTFLDGGSGIKDRVGNKFADFFYELQGKFNNILR</sequence>
<name>A0A223LDS3_BPPB1</name>
<evidence type="ECO:0000313" key="2">
    <source>
        <dbReference type="Proteomes" id="UP000226236"/>
    </source>
</evidence>
<accession>A0A223LDS3</accession>
<proteinExistence type="predicted"/>
<gene>
    <name evidence="1" type="primary">98</name>
    <name evidence="1" type="ORF">PBI_PBS1_98</name>
</gene>